<keyword evidence="3" id="KW-0520">NAD</keyword>
<evidence type="ECO:0000313" key="9">
    <source>
        <dbReference type="Proteomes" id="UP001156641"/>
    </source>
</evidence>
<proteinExistence type="inferred from homology"/>
<dbReference type="InterPro" id="IPR012394">
    <property type="entry name" value="Aldehyde_DH_NAD(P)"/>
</dbReference>
<organism evidence="8 9">
    <name type="scientific">Acidocella aquatica</name>
    <dbReference type="NCBI Taxonomy" id="1922313"/>
    <lineage>
        <taxon>Bacteria</taxon>
        <taxon>Pseudomonadati</taxon>
        <taxon>Pseudomonadota</taxon>
        <taxon>Alphaproteobacteria</taxon>
        <taxon>Acetobacterales</taxon>
        <taxon>Acidocellaceae</taxon>
        <taxon>Acidocella</taxon>
    </lineage>
</organism>
<dbReference type="InterPro" id="IPR016161">
    <property type="entry name" value="Ald_DH/histidinol_DH"/>
</dbReference>
<keyword evidence="9" id="KW-1185">Reference proteome</keyword>
<protein>
    <recommendedName>
        <fullName evidence="4">Aldehyde dehydrogenase</fullName>
    </recommendedName>
</protein>
<dbReference type="CDD" id="cd07133">
    <property type="entry name" value="ALDH_CALDH_CalB"/>
    <property type="match status" value="1"/>
</dbReference>
<dbReference type="SUPFAM" id="SSF53720">
    <property type="entry name" value="ALDH-like"/>
    <property type="match status" value="1"/>
</dbReference>
<accession>A0ABQ6A8E2</accession>
<sequence length="473" mass="51401">MKTAPEIARMHALLQTQKQASLAHGILSADERIGWLNRLIAMLADNKDEIADTITRDFGSRTRELTLLADVLGSINELKFARDNLAKWMQPEAHAGMFPDAQARVEYVPLGVVGMLSPWNFPVNLTFAPLAGIVAAGNRCIIKPSELTPATSALIARLIGAAFNESEIAVVLGGPDVAAEFSTLAFDHLLYTGSTSVGRHVMRAAAANLVPVTLELGGKSPVIVSQCASVEDAAARIMTIKTLNAGQICLAPDYVFIPEHSLERFITAATTAVGNMFPTLANNPGYTAIINERHHARLQSYLSDARERGARIVEINPANEDFTAQNVHRLPPTLVVQPPEDSRIMQEEIFGPLLPVLTYRHVGEAIDFVNKRDRPLALYYFGQDPAEEHQVLSNTISGGVTVNDCMTHAFSETMPFGGVGASGMGAYHGQAGFRTFSHARAIYRQGKAIEAEYALRPPYGEPMQQYLAAMITR</sequence>
<feature type="active site" evidence="5">
    <location>
        <position position="215"/>
    </location>
</feature>
<comment type="caution">
    <text evidence="8">The sequence shown here is derived from an EMBL/GenBank/DDBJ whole genome shotgun (WGS) entry which is preliminary data.</text>
</comment>
<evidence type="ECO:0000256" key="5">
    <source>
        <dbReference type="PROSITE-ProRule" id="PRU10007"/>
    </source>
</evidence>
<evidence type="ECO:0000256" key="1">
    <source>
        <dbReference type="ARBA" id="ARBA00009986"/>
    </source>
</evidence>
<feature type="domain" description="Aldehyde dehydrogenase" evidence="7">
    <location>
        <begin position="18"/>
        <end position="441"/>
    </location>
</feature>
<dbReference type="InterPro" id="IPR029510">
    <property type="entry name" value="Ald_DH_CS_GLU"/>
</dbReference>
<dbReference type="PIRSF" id="PIRSF036492">
    <property type="entry name" value="ALDH"/>
    <property type="match status" value="1"/>
</dbReference>
<dbReference type="Gene3D" id="3.40.309.10">
    <property type="entry name" value="Aldehyde Dehydrogenase, Chain A, domain 2"/>
    <property type="match status" value="1"/>
</dbReference>
<dbReference type="RefSeq" id="WP_284257567.1">
    <property type="nucleotide sequence ID" value="NZ_BSOS01000041.1"/>
</dbReference>
<dbReference type="InterPro" id="IPR016163">
    <property type="entry name" value="Ald_DH_C"/>
</dbReference>
<reference evidence="9" key="1">
    <citation type="journal article" date="2019" name="Int. J. Syst. Evol. Microbiol.">
        <title>The Global Catalogue of Microorganisms (GCM) 10K type strain sequencing project: providing services to taxonomists for standard genome sequencing and annotation.</title>
        <authorList>
            <consortium name="The Broad Institute Genomics Platform"/>
            <consortium name="The Broad Institute Genome Sequencing Center for Infectious Disease"/>
            <person name="Wu L."/>
            <person name="Ma J."/>
        </authorList>
    </citation>
    <scope>NUCLEOTIDE SEQUENCE [LARGE SCALE GENOMIC DNA]</scope>
    <source>
        <strain evidence="9">NBRC 112502</strain>
    </source>
</reference>
<dbReference type="Gene3D" id="3.40.605.10">
    <property type="entry name" value="Aldehyde Dehydrogenase, Chain A, domain 1"/>
    <property type="match status" value="1"/>
</dbReference>
<evidence type="ECO:0000256" key="4">
    <source>
        <dbReference type="PIRNR" id="PIRNR036492"/>
    </source>
</evidence>
<evidence type="ECO:0000256" key="3">
    <source>
        <dbReference type="ARBA" id="ARBA00023027"/>
    </source>
</evidence>
<evidence type="ECO:0000256" key="2">
    <source>
        <dbReference type="ARBA" id="ARBA00023002"/>
    </source>
</evidence>
<dbReference type="EMBL" id="BSOS01000041">
    <property type="protein sequence ID" value="GLR66862.1"/>
    <property type="molecule type" value="Genomic_DNA"/>
</dbReference>
<evidence type="ECO:0000256" key="6">
    <source>
        <dbReference type="RuleBase" id="RU003345"/>
    </source>
</evidence>
<dbReference type="InterPro" id="IPR015590">
    <property type="entry name" value="Aldehyde_DH_dom"/>
</dbReference>
<dbReference type="PROSITE" id="PS00687">
    <property type="entry name" value="ALDEHYDE_DEHYDR_GLU"/>
    <property type="match status" value="1"/>
</dbReference>
<gene>
    <name evidence="8" type="primary">calB</name>
    <name evidence="8" type="ORF">GCM10010909_15420</name>
</gene>
<evidence type="ECO:0000313" key="8">
    <source>
        <dbReference type="EMBL" id="GLR66862.1"/>
    </source>
</evidence>
<dbReference type="PANTHER" id="PTHR43570">
    <property type="entry name" value="ALDEHYDE DEHYDROGENASE"/>
    <property type="match status" value="1"/>
</dbReference>
<evidence type="ECO:0000259" key="7">
    <source>
        <dbReference type="Pfam" id="PF00171"/>
    </source>
</evidence>
<dbReference type="Pfam" id="PF00171">
    <property type="entry name" value="Aldedh"/>
    <property type="match status" value="1"/>
</dbReference>
<dbReference type="InterPro" id="IPR016162">
    <property type="entry name" value="Ald_DH_N"/>
</dbReference>
<dbReference type="PANTHER" id="PTHR43570:SF20">
    <property type="entry name" value="ALDEHYDE DEHYDROGENASE ALDX-RELATED"/>
    <property type="match status" value="1"/>
</dbReference>
<name>A0ABQ6A8E2_9PROT</name>
<keyword evidence="2 4" id="KW-0560">Oxidoreductase</keyword>
<dbReference type="Proteomes" id="UP001156641">
    <property type="component" value="Unassembled WGS sequence"/>
</dbReference>
<comment type="similarity">
    <text evidence="1 4 6">Belongs to the aldehyde dehydrogenase family.</text>
</comment>